<dbReference type="AlphaFoldDB" id="A0A8J4T5L8"/>
<sequence>MSQLLQAINQPVSDATELNSECETAPDLMYRTESSPCIVISNSQSEANDKMTRRLQSAEPESFLWSRSICPATVIQTTISNIHTVEIPHPEGGHCTIDEVEQKNEVFELENDYDVPRHCKPLRKIPSEEDIYETPPSNRRASDRDLETLESIYDVPKYVLRKESVNDVSCAIETPEITSLLQNMMTCLEGNSGDWVRVTAPGAFCQP</sequence>
<dbReference type="OrthoDB" id="9942268at2759"/>
<gene>
    <name evidence="1" type="ORF">DAT39_020921</name>
</gene>
<dbReference type="Proteomes" id="UP000727407">
    <property type="component" value="Unassembled WGS sequence"/>
</dbReference>
<reference evidence="1" key="1">
    <citation type="submission" date="2020-07" db="EMBL/GenBank/DDBJ databases">
        <title>Clarias magur genome sequencing, assembly and annotation.</title>
        <authorList>
            <person name="Kushwaha B."/>
            <person name="Kumar R."/>
            <person name="Das P."/>
            <person name="Joshi C.G."/>
            <person name="Kumar D."/>
            <person name="Nagpure N.S."/>
            <person name="Pandey M."/>
            <person name="Agarwal S."/>
            <person name="Srivastava S."/>
            <person name="Singh M."/>
            <person name="Sahoo L."/>
            <person name="Jayasankar P."/>
            <person name="Meher P.K."/>
            <person name="Koringa P.G."/>
            <person name="Iquebal M.A."/>
            <person name="Das S.P."/>
            <person name="Bit A."/>
            <person name="Patnaik S."/>
            <person name="Patel N."/>
            <person name="Shah T.M."/>
            <person name="Hinsu A."/>
            <person name="Jena J.K."/>
        </authorList>
    </citation>
    <scope>NUCLEOTIDE SEQUENCE</scope>
    <source>
        <strain evidence="1">CIFAMagur01</strain>
        <tissue evidence="1">Testis</tissue>
    </source>
</reference>
<keyword evidence="2" id="KW-1185">Reference proteome</keyword>
<dbReference type="EMBL" id="QNUK01000819">
    <property type="protein sequence ID" value="KAF5889375.1"/>
    <property type="molecule type" value="Genomic_DNA"/>
</dbReference>
<evidence type="ECO:0000313" key="1">
    <source>
        <dbReference type="EMBL" id="KAF5889375.1"/>
    </source>
</evidence>
<comment type="caution">
    <text evidence="1">The sequence shown here is derived from an EMBL/GenBank/DDBJ whole genome shotgun (WGS) entry which is preliminary data.</text>
</comment>
<accession>A0A8J4T5L8</accession>
<organism evidence="1 2">
    <name type="scientific">Clarias magur</name>
    <name type="common">Asian catfish</name>
    <name type="synonym">Macropteronotus magur</name>
    <dbReference type="NCBI Taxonomy" id="1594786"/>
    <lineage>
        <taxon>Eukaryota</taxon>
        <taxon>Metazoa</taxon>
        <taxon>Chordata</taxon>
        <taxon>Craniata</taxon>
        <taxon>Vertebrata</taxon>
        <taxon>Euteleostomi</taxon>
        <taxon>Actinopterygii</taxon>
        <taxon>Neopterygii</taxon>
        <taxon>Teleostei</taxon>
        <taxon>Ostariophysi</taxon>
        <taxon>Siluriformes</taxon>
        <taxon>Clariidae</taxon>
        <taxon>Clarias</taxon>
    </lineage>
</organism>
<proteinExistence type="predicted"/>
<evidence type="ECO:0000313" key="2">
    <source>
        <dbReference type="Proteomes" id="UP000727407"/>
    </source>
</evidence>
<name>A0A8J4T5L8_CLAMG</name>
<protein>
    <submittedName>
        <fullName evidence="1">Interactor protein for cytohesin exchange factors 1-like</fullName>
    </submittedName>
</protein>